<organism evidence="1 2">
    <name type="scientific">Popillia japonica</name>
    <name type="common">Japanese beetle</name>
    <dbReference type="NCBI Taxonomy" id="7064"/>
    <lineage>
        <taxon>Eukaryota</taxon>
        <taxon>Metazoa</taxon>
        <taxon>Ecdysozoa</taxon>
        <taxon>Arthropoda</taxon>
        <taxon>Hexapoda</taxon>
        <taxon>Insecta</taxon>
        <taxon>Pterygota</taxon>
        <taxon>Neoptera</taxon>
        <taxon>Endopterygota</taxon>
        <taxon>Coleoptera</taxon>
        <taxon>Polyphaga</taxon>
        <taxon>Scarabaeiformia</taxon>
        <taxon>Scarabaeidae</taxon>
        <taxon>Rutelinae</taxon>
        <taxon>Popillia</taxon>
    </lineage>
</organism>
<reference evidence="1 2" key="1">
    <citation type="journal article" date="2024" name="BMC Genomics">
        <title>De novo assembly and annotation of Popillia japonica's genome with initial clues to its potential as an invasive pest.</title>
        <authorList>
            <person name="Cucini C."/>
            <person name="Boschi S."/>
            <person name="Funari R."/>
            <person name="Cardaioli E."/>
            <person name="Iannotti N."/>
            <person name="Marturano G."/>
            <person name="Paoli F."/>
            <person name="Bruttini M."/>
            <person name="Carapelli A."/>
            <person name="Frati F."/>
            <person name="Nardi F."/>
        </authorList>
    </citation>
    <scope>NUCLEOTIDE SEQUENCE [LARGE SCALE GENOMIC DNA]</scope>
    <source>
        <strain evidence="1">DMR45628</strain>
    </source>
</reference>
<gene>
    <name evidence="1" type="ORF">QE152_g40991</name>
</gene>
<evidence type="ECO:0008006" key="3">
    <source>
        <dbReference type="Google" id="ProtNLM"/>
    </source>
</evidence>
<dbReference type="EMBL" id="JASPKY010001761">
    <property type="protein sequence ID" value="KAK9674611.1"/>
    <property type="molecule type" value="Genomic_DNA"/>
</dbReference>
<comment type="caution">
    <text evidence="1">The sequence shown here is derived from an EMBL/GenBank/DDBJ whole genome shotgun (WGS) entry which is preliminary data.</text>
</comment>
<protein>
    <recommendedName>
        <fullName evidence="3">Retrotransposon gag domain-containing protein</fullName>
    </recommendedName>
</protein>
<dbReference type="Proteomes" id="UP001458880">
    <property type="component" value="Unassembled WGS sequence"/>
</dbReference>
<dbReference type="AlphaFoldDB" id="A0AAW1HER5"/>
<keyword evidence="2" id="KW-1185">Reference proteome</keyword>
<proteinExistence type="predicted"/>
<evidence type="ECO:0000313" key="2">
    <source>
        <dbReference type="Proteomes" id="UP001458880"/>
    </source>
</evidence>
<sequence length="204" mass="23684">MLATTLSQLDRLNTISSPESPLLHDSTRNVPEFLPFLQSTQFPPPQRFQPVSKWQLKFRGDDTLSQLDRLNTISSPESPLLHDSTRNVPEFLPFLQSTQFPPPQRFQPVSKWQLKFRGDDKSMTVHSFLERVNELRVARGLTEAQLFDSAIDLFEGKALLWFRSNRDVFNDWKSLSALLIKHYEPPDYRARLFEDILGRTQDPA</sequence>
<accession>A0AAW1HER5</accession>
<evidence type="ECO:0000313" key="1">
    <source>
        <dbReference type="EMBL" id="KAK9674611.1"/>
    </source>
</evidence>
<name>A0AAW1HER5_POPJA</name>